<dbReference type="GO" id="GO:0003676">
    <property type="term" value="F:nucleic acid binding"/>
    <property type="evidence" value="ECO:0007669"/>
    <property type="project" value="InterPro"/>
</dbReference>
<evidence type="ECO:0000313" key="4">
    <source>
        <dbReference type="Proteomes" id="UP001150538"/>
    </source>
</evidence>
<protein>
    <recommendedName>
        <fullName evidence="2">CCHC-type domain-containing protein</fullName>
    </recommendedName>
</protein>
<reference evidence="3" key="1">
    <citation type="submission" date="2022-07" db="EMBL/GenBank/DDBJ databases">
        <title>Phylogenomic reconstructions and comparative analyses of Kickxellomycotina fungi.</title>
        <authorList>
            <person name="Reynolds N.K."/>
            <person name="Stajich J.E."/>
            <person name="Barry K."/>
            <person name="Grigoriev I.V."/>
            <person name="Crous P."/>
            <person name="Smith M.E."/>
        </authorList>
    </citation>
    <scope>NUCLEOTIDE SEQUENCE</scope>
    <source>
        <strain evidence="3">NBRC 100468</strain>
    </source>
</reference>
<evidence type="ECO:0000259" key="2">
    <source>
        <dbReference type="PROSITE" id="PS50158"/>
    </source>
</evidence>
<dbReference type="Gene3D" id="4.10.60.10">
    <property type="entry name" value="Zinc finger, CCHC-type"/>
    <property type="match status" value="3"/>
</dbReference>
<dbReference type="SUPFAM" id="SSF57756">
    <property type="entry name" value="Retrovirus zinc finger-like domains"/>
    <property type="match status" value="3"/>
</dbReference>
<evidence type="ECO:0000313" key="3">
    <source>
        <dbReference type="EMBL" id="KAJ1918245.1"/>
    </source>
</evidence>
<dbReference type="OrthoDB" id="3863715at2759"/>
<feature type="domain" description="CCHC-type" evidence="2">
    <location>
        <begin position="23"/>
        <end position="38"/>
    </location>
</feature>
<evidence type="ECO:0000256" key="1">
    <source>
        <dbReference type="PROSITE-ProRule" id="PRU00047"/>
    </source>
</evidence>
<dbReference type="EMBL" id="JANBPU010000050">
    <property type="protein sequence ID" value="KAJ1918245.1"/>
    <property type="molecule type" value="Genomic_DNA"/>
</dbReference>
<feature type="domain" description="CCHC-type" evidence="2">
    <location>
        <begin position="116"/>
        <end position="131"/>
    </location>
</feature>
<feature type="domain" description="CCHC-type" evidence="2">
    <location>
        <begin position="61"/>
        <end position="77"/>
    </location>
</feature>
<keyword evidence="1" id="KW-0479">Metal-binding</keyword>
<name>A0A9W8A0J2_9FUNG</name>
<proteinExistence type="predicted"/>
<keyword evidence="1" id="KW-0863">Zinc-finger</keyword>
<dbReference type="InterPro" id="IPR036875">
    <property type="entry name" value="Znf_CCHC_sf"/>
</dbReference>
<dbReference type="PROSITE" id="PS50158">
    <property type="entry name" value="ZF_CCHC"/>
    <property type="match status" value="4"/>
</dbReference>
<gene>
    <name evidence="3" type="ORF">H4219_002717</name>
</gene>
<comment type="caution">
    <text evidence="3">The sequence shown here is derived from an EMBL/GenBank/DDBJ whole genome shotgun (WGS) entry which is preliminary data.</text>
</comment>
<dbReference type="InterPro" id="IPR051714">
    <property type="entry name" value="Znf_CCHC_NABP"/>
</dbReference>
<dbReference type="AlphaFoldDB" id="A0A9W8A0J2"/>
<keyword evidence="4" id="KW-1185">Reference proteome</keyword>
<dbReference type="InterPro" id="IPR001878">
    <property type="entry name" value="Znf_CCHC"/>
</dbReference>
<sequence>MPSCYNCHSTEHLVRECTAPKTCHTCGLEGHLRDECDKKPEFPQGSAFRQRVGGRPSRGGKCFNCGGIGHRKQFCPSPSRFDDFGGRGHPRDRKCYNCGKFGHISKECEQEHNKSCYKCGKEGHILRDCPESGAGDKPIDSGMA</sequence>
<dbReference type="GO" id="GO:0008270">
    <property type="term" value="F:zinc ion binding"/>
    <property type="evidence" value="ECO:0007669"/>
    <property type="project" value="UniProtKB-KW"/>
</dbReference>
<feature type="domain" description="CCHC-type" evidence="2">
    <location>
        <begin position="93"/>
        <end position="110"/>
    </location>
</feature>
<dbReference type="SMART" id="SM00343">
    <property type="entry name" value="ZnF_C2HC"/>
    <property type="match status" value="5"/>
</dbReference>
<keyword evidence="1" id="KW-0862">Zinc</keyword>
<dbReference type="PANTHER" id="PTHR23002">
    <property type="entry name" value="ZINC FINGER CCHC DOMAIN CONTAINING PROTEIN"/>
    <property type="match status" value="1"/>
</dbReference>
<dbReference type="Proteomes" id="UP001150538">
    <property type="component" value="Unassembled WGS sequence"/>
</dbReference>
<accession>A0A9W8A0J2</accession>
<organism evidence="3 4">
    <name type="scientific">Mycoemilia scoparia</name>
    <dbReference type="NCBI Taxonomy" id="417184"/>
    <lineage>
        <taxon>Eukaryota</taxon>
        <taxon>Fungi</taxon>
        <taxon>Fungi incertae sedis</taxon>
        <taxon>Zoopagomycota</taxon>
        <taxon>Kickxellomycotina</taxon>
        <taxon>Kickxellomycetes</taxon>
        <taxon>Kickxellales</taxon>
        <taxon>Kickxellaceae</taxon>
        <taxon>Mycoemilia</taxon>
    </lineage>
</organism>
<dbReference type="Pfam" id="PF00098">
    <property type="entry name" value="zf-CCHC"/>
    <property type="match status" value="5"/>
</dbReference>